<accession>A0A4U5WBN2</accession>
<evidence type="ECO:0000313" key="2">
    <source>
        <dbReference type="EMBL" id="TKS99146.1"/>
    </source>
</evidence>
<evidence type="ECO:0000256" key="1">
    <source>
        <dbReference type="SAM" id="MobiDB-lite"/>
    </source>
</evidence>
<organism evidence="2 3">
    <name type="scientific">Streptomyces lasalocidi</name>
    <name type="common">Streptomyces lasaliensis</name>
    <dbReference type="NCBI Taxonomy" id="324833"/>
    <lineage>
        <taxon>Bacteria</taxon>
        <taxon>Bacillati</taxon>
        <taxon>Actinomycetota</taxon>
        <taxon>Actinomycetes</taxon>
        <taxon>Kitasatosporales</taxon>
        <taxon>Streptomycetaceae</taxon>
        <taxon>Streptomyces</taxon>
    </lineage>
</organism>
<dbReference type="InterPro" id="IPR039498">
    <property type="entry name" value="NTP_transf_5"/>
</dbReference>
<feature type="region of interest" description="Disordered" evidence="1">
    <location>
        <begin position="1"/>
        <end position="42"/>
    </location>
</feature>
<dbReference type="InterPro" id="IPR043519">
    <property type="entry name" value="NT_sf"/>
</dbReference>
<protein>
    <submittedName>
        <fullName evidence="2">Nucleotidyltransferase family protein</fullName>
    </submittedName>
</protein>
<evidence type="ECO:0000313" key="3">
    <source>
        <dbReference type="Proteomes" id="UP000305929"/>
    </source>
</evidence>
<comment type="caution">
    <text evidence="2">The sequence shown here is derived from an EMBL/GenBank/DDBJ whole genome shotgun (WGS) entry which is preliminary data.</text>
</comment>
<dbReference type="OrthoDB" id="3394845at2"/>
<dbReference type="EMBL" id="SZNQ01000001">
    <property type="protein sequence ID" value="TKS99146.1"/>
    <property type="molecule type" value="Genomic_DNA"/>
</dbReference>
<dbReference type="SUPFAM" id="SSF81301">
    <property type="entry name" value="Nucleotidyltransferase"/>
    <property type="match status" value="1"/>
</dbReference>
<sequence length="230" mass="25241">MAQRAEGAELPRGSTAPGLRLATDDPEPVPPTGPGPTAQELPPDRTQAILEAAKQIGSLLKRGGHRFALAGSVAVHALGGQRRLQHDADFCVLREDADAVAQTLREAGLVVREPPEDWLVKTTCFGQDVDIIFELAHRPVTPDLLARAHELSVDSVRMPVLAPTDLMWSLLAAFGEHHCDFGSVLPVARVLREKVDWDDVRERCGQEPMADAFLFLLERLDIIDARRESR</sequence>
<dbReference type="Pfam" id="PF14907">
    <property type="entry name" value="NTP_transf_5"/>
    <property type="match status" value="1"/>
</dbReference>
<reference evidence="2 3" key="1">
    <citation type="submission" date="2019-04" db="EMBL/GenBank/DDBJ databases">
        <title>Streptomyces lasaliensis sp. nov., an Actinomycete isolated from soil which produces the polyether antibiotic lasalocid.</title>
        <authorList>
            <person name="Erwin G."/>
            <person name="Haber C."/>
        </authorList>
    </citation>
    <scope>NUCLEOTIDE SEQUENCE [LARGE SCALE GENOMIC DNA]</scope>
    <source>
        <strain evidence="2 3">X-537</strain>
    </source>
</reference>
<proteinExistence type="predicted"/>
<gene>
    <name evidence="2" type="ORF">E4U91_02800</name>
</gene>
<dbReference type="Gene3D" id="3.30.460.40">
    <property type="match status" value="1"/>
</dbReference>
<dbReference type="AlphaFoldDB" id="A0A4U5WBN2"/>
<keyword evidence="3" id="KW-1185">Reference proteome</keyword>
<name>A0A4U5WBN2_STRLS</name>
<dbReference type="RefSeq" id="WP_137305040.1">
    <property type="nucleotide sequence ID" value="NZ_SZNQ01000001.1"/>
</dbReference>
<keyword evidence="2" id="KW-0808">Transferase</keyword>
<dbReference type="GO" id="GO:0016740">
    <property type="term" value="F:transferase activity"/>
    <property type="evidence" value="ECO:0007669"/>
    <property type="project" value="UniProtKB-KW"/>
</dbReference>
<dbReference type="Proteomes" id="UP000305929">
    <property type="component" value="Unassembled WGS sequence"/>
</dbReference>